<reference evidence="1 2" key="1">
    <citation type="journal article" date="2018" name="Front. Plant Sci.">
        <title>Red Clover (Trifolium pratense) and Zigzag Clover (T. medium) - A Picture of Genomic Similarities and Differences.</title>
        <authorList>
            <person name="Dluhosova J."/>
            <person name="Istvanek J."/>
            <person name="Nedelnik J."/>
            <person name="Repkova J."/>
        </authorList>
    </citation>
    <scope>NUCLEOTIDE SEQUENCE [LARGE SCALE GENOMIC DNA]</scope>
    <source>
        <strain evidence="2">cv. 10/8</strain>
        <tissue evidence="1">Leaf</tissue>
    </source>
</reference>
<sequence>VLVSAQRAGVTCATRRVALLGMGVSGSCAAPRASLVVRVDFY</sequence>
<evidence type="ECO:0000313" key="1">
    <source>
        <dbReference type="EMBL" id="MCI57563.1"/>
    </source>
</evidence>
<evidence type="ECO:0000313" key="2">
    <source>
        <dbReference type="Proteomes" id="UP000265520"/>
    </source>
</evidence>
<organism evidence="1 2">
    <name type="scientific">Trifolium medium</name>
    <dbReference type="NCBI Taxonomy" id="97028"/>
    <lineage>
        <taxon>Eukaryota</taxon>
        <taxon>Viridiplantae</taxon>
        <taxon>Streptophyta</taxon>
        <taxon>Embryophyta</taxon>
        <taxon>Tracheophyta</taxon>
        <taxon>Spermatophyta</taxon>
        <taxon>Magnoliopsida</taxon>
        <taxon>eudicotyledons</taxon>
        <taxon>Gunneridae</taxon>
        <taxon>Pentapetalae</taxon>
        <taxon>rosids</taxon>
        <taxon>fabids</taxon>
        <taxon>Fabales</taxon>
        <taxon>Fabaceae</taxon>
        <taxon>Papilionoideae</taxon>
        <taxon>50 kb inversion clade</taxon>
        <taxon>NPAAA clade</taxon>
        <taxon>Hologalegina</taxon>
        <taxon>IRL clade</taxon>
        <taxon>Trifolieae</taxon>
        <taxon>Trifolium</taxon>
    </lineage>
</organism>
<dbReference type="EMBL" id="LXQA010531240">
    <property type="protein sequence ID" value="MCI57563.1"/>
    <property type="molecule type" value="Genomic_DNA"/>
</dbReference>
<proteinExistence type="predicted"/>
<name>A0A392T8V7_9FABA</name>
<comment type="caution">
    <text evidence="1">The sequence shown here is derived from an EMBL/GenBank/DDBJ whole genome shotgun (WGS) entry which is preliminary data.</text>
</comment>
<dbReference type="AlphaFoldDB" id="A0A392T8V7"/>
<dbReference type="Proteomes" id="UP000265520">
    <property type="component" value="Unassembled WGS sequence"/>
</dbReference>
<accession>A0A392T8V7</accession>
<protein>
    <submittedName>
        <fullName evidence="1">Uncharacterized protein</fullName>
    </submittedName>
</protein>
<keyword evidence="2" id="KW-1185">Reference proteome</keyword>
<feature type="non-terminal residue" evidence="1">
    <location>
        <position position="1"/>
    </location>
</feature>